<protein>
    <submittedName>
        <fullName evidence="1">Uncharacterized protein</fullName>
    </submittedName>
</protein>
<evidence type="ECO:0000313" key="1">
    <source>
        <dbReference type="EMBL" id="CCG04512.1"/>
    </source>
</evidence>
<reference evidence="1 2" key="1">
    <citation type="journal article" date="2012" name="J. Bacteriol.">
        <title>Genome Sequence of Blastococcus saxobsidens DD2, a Stone-Inhabiting Bacterium.</title>
        <authorList>
            <person name="Chouaia B."/>
            <person name="Crotti E."/>
            <person name="Brusetti L."/>
            <person name="Daffonchio D."/>
            <person name="Essoussi I."/>
            <person name="Nouioui I."/>
            <person name="Sbissi I."/>
            <person name="Ghodhbane-Gtari F."/>
            <person name="Gtari M."/>
            <person name="Vacherie B."/>
            <person name="Barbe V."/>
            <person name="Medigue C."/>
            <person name="Gury J."/>
            <person name="Pujic P."/>
            <person name="Normand P."/>
        </authorList>
    </citation>
    <scope>NUCLEOTIDE SEQUENCE [LARGE SCALE GENOMIC DNA]</scope>
    <source>
        <strain evidence="1 2">DD2</strain>
    </source>
</reference>
<organism evidence="1 2">
    <name type="scientific">Blastococcus saxobsidens (strain DD2)</name>
    <dbReference type="NCBI Taxonomy" id="1146883"/>
    <lineage>
        <taxon>Bacteria</taxon>
        <taxon>Bacillati</taxon>
        <taxon>Actinomycetota</taxon>
        <taxon>Actinomycetes</taxon>
        <taxon>Geodermatophilales</taxon>
        <taxon>Geodermatophilaceae</taxon>
        <taxon>Blastococcus</taxon>
    </lineage>
</organism>
<dbReference type="STRING" id="1146883.BLASA_3653"/>
<gene>
    <name evidence="1" type="ordered locus">BLASA_3653</name>
</gene>
<dbReference type="HOGENOM" id="CLU_2477154_0_0_11"/>
<proteinExistence type="predicted"/>
<dbReference type="KEGG" id="bsd:BLASA_3653"/>
<sequence>MREFVDEVAVLSRWLGRDVAADLGGVVPLWNAFRFRDAAVFDADLSECAGRRYLVRGESVREFVLSQTTIDEAYSDLHRGDALPAVA</sequence>
<dbReference type="AlphaFoldDB" id="H6RUZ0"/>
<accession>H6RUZ0</accession>
<evidence type="ECO:0000313" key="2">
    <source>
        <dbReference type="Proteomes" id="UP000007517"/>
    </source>
</evidence>
<dbReference type="OrthoDB" id="5193124at2"/>
<keyword evidence="2" id="KW-1185">Reference proteome</keyword>
<dbReference type="RefSeq" id="WP_014377389.1">
    <property type="nucleotide sequence ID" value="NC_016943.1"/>
</dbReference>
<name>H6RUZ0_BLASD</name>
<dbReference type="EMBL" id="FO117623">
    <property type="protein sequence ID" value="CCG04512.1"/>
    <property type="molecule type" value="Genomic_DNA"/>
</dbReference>
<dbReference type="Proteomes" id="UP000007517">
    <property type="component" value="Chromosome"/>
</dbReference>
<reference evidence="2" key="2">
    <citation type="submission" date="2012-02" db="EMBL/GenBank/DDBJ databases">
        <title>Complete genome sequence of Blastococcus saxobsidens strain DD2.</title>
        <authorList>
            <person name="Genoscope."/>
        </authorList>
    </citation>
    <scope>NUCLEOTIDE SEQUENCE [LARGE SCALE GENOMIC DNA]</scope>
    <source>
        <strain evidence="2">DD2</strain>
    </source>
</reference>